<evidence type="ECO:0008006" key="3">
    <source>
        <dbReference type="Google" id="ProtNLM"/>
    </source>
</evidence>
<dbReference type="OrthoDB" id="9034750at2"/>
<reference evidence="1 2" key="1">
    <citation type="journal article" date="2018" name="ISME J.">
        <title>Involvement of Burkholderiaceae and sulfurous volatiles in disease-suppressive soils.</title>
        <authorList>
            <person name="Carrion V.J."/>
            <person name="Cordovez V."/>
            <person name="Tyc O."/>
            <person name="Etalo D.W."/>
            <person name="de Bruijn I."/>
            <person name="de Jager V.C."/>
            <person name="Medema M.H."/>
            <person name="Eberl L."/>
            <person name="Raaijmakers J.M."/>
        </authorList>
    </citation>
    <scope>NUCLEOTIDE SEQUENCE [LARGE SCALE GENOMIC DNA]</scope>
    <source>
        <strain evidence="2">mHSR5</strain>
    </source>
</reference>
<dbReference type="AlphaFoldDB" id="A0A2Z5MVN3"/>
<accession>A0A2Z5MVN3</accession>
<evidence type="ECO:0000313" key="1">
    <source>
        <dbReference type="EMBL" id="AXF20507.1"/>
    </source>
</evidence>
<dbReference type="EMBL" id="CP024902">
    <property type="protein sequence ID" value="AXF20507.1"/>
    <property type="molecule type" value="Genomic_DNA"/>
</dbReference>
<dbReference type="RefSeq" id="WP_114176923.1">
    <property type="nucleotide sequence ID" value="NZ_CP024902.1"/>
</dbReference>
<name>A0A2Z5MVN3_BURPY</name>
<sequence>MTNSFGWTYLRRDSDLVFHHQIGSKTFQVQVTHECLGDVFGSDGTREGDEKALSTNMSQIARIATAKALAGAESPLLVTNSDF</sequence>
<proteinExistence type="predicted"/>
<organism evidence="1 2">
    <name type="scientific">Burkholderia pyrrocinia</name>
    <name type="common">Pseudomonas pyrrocinia</name>
    <dbReference type="NCBI Taxonomy" id="60550"/>
    <lineage>
        <taxon>Bacteria</taxon>
        <taxon>Pseudomonadati</taxon>
        <taxon>Pseudomonadota</taxon>
        <taxon>Betaproteobacteria</taxon>
        <taxon>Burkholderiales</taxon>
        <taxon>Burkholderiaceae</taxon>
        <taxon>Burkholderia</taxon>
        <taxon>Burkholderia cepacia complex</taxon>
    </lineage>
</organism>
<gene>
    <name evidence="1" type="ORF">CUJ89_08460</name>
</gene>
<protein>
    <recommendedName>
        <fullName evidence="3">DUF1488 domain-containing protein</fullName>
    </recommendedName>
</protein>
<dbReference type="Proteomes" id="UP000253104">
    <property type="component" value="Chromosome mHSR5_A"/>
</dbReference>
<evidence type="ECO:0000313" key="2">
    <source>
        <dbReference type="Proteomes" id="UP000253104"/>
    </source>
</evidence>